<dbReference type="GO" id="GO:0098046">
    <property type="term" value="C:type V protein secretion system complex"/>
    <property type="evidence" value="ECO:0007669"/>
    <property type="project" value="TreeGrafter"/>
</dbReference>
<dbReference type="InterPro" id="IPR005565">
    <property type="entry name" value="Hemolysn_activator_HlyB_C"/>
</dbReference>
<dbReference type="Gene3D" id="3.10.20.310">
    <property type="entry name" value="membrane protein fhac"/>
    <property type="match status" value="1"/>
</dbReference>
<keyword evidence="3" id="KW-0998">Cell outer membrane</keyword>
<dbReference type="InterPro" id="IPR051544">
    <property type="entry name" value="TPS_OM_transporter"/>
</dbReference>
<proteinExistence type="predicted"/>
<sequence length="636" mass="66375">MFQMYGTEARPSRLRGAAPRLFGVVAVTAMGLAGGAPGATLAQSTAAQSTAMERHLPPAVEGSGGGLRPGPAPTASGDDTPLGVDVAGFRLIGLDGAITSHPPAGITVAGAEGLDDAGLRKALSPFINKPLSRKLLTEVQAAVALAYREAGRPFVSITAPPQEITSGVLHLRVVAFRTGRVQVQDGDGGPQEPDPALAAGLRAPAGQLIEADRISEDLDWLNRFPYRQLNGVFEPGSDPGTSNLTLELSRRQPWQAFAGWSNTSTVRDHDSNRLFAGFSAGIEAMHDMTVAYQFTGSPDVVSDPASVRLSGGNWPAYVSHAGRIAAMTFPRQAVSIAPNFVATGQESAGNILTFHTTTVELPILYRSALSNIDERLAGWGDVYGGVAPKWMSRKTLYRGAGLADGSAGVFDLTVGWAAAWQRAGGDTADLDVRAVVNRTGIVPGNTDAAWNSFTNGRVAGADYAYGYGTLNQATSLAAVPGLNGFTWTTAFTGQIAGKALPETEQLALGGYYAARGYTLRDGSADTGFVLRNELRLPVFPVLGAVGVSDMPGVGRVEDAASPFAFLDVAYGHTYNLDALQGVNERADTRLVGLGLGLDYTLGRSLQGGLSVGVALTDGPETDRGTVTAQARLLMSF</sequence>
<evidence type="ECO:0000256" key="1">
    <source>
        <dbReference type="ARBA" id="ARBA00022452"/>
    </source>
</evidence>
<keyword evidence="8" id="KW-1185">Reference proteome</keyword>
<feature type="domain" description="Haemolysin activator HlyB C-terminal" evidence="5">
    <location>
        <begin position="468"/>
        <end position="540"/>
    </location>
</feature>
<dbReference type="AlphaFoldDB" id="A0A2B8BF21"/>
<reference evidence="8" key="1">
    <citation type="submission" date="2017-10" db="EMBL/GenBank/DDBJ databases">
        <authorList>
            <person name="Kravchenko I.K."/>
            <person name="Grouzdev D.S."/>
        </authorList>
    </citation>
    <scope>NUCLEOTIDE SEQUENCE [LARGE SCALE GENOMIC DNA]</scope>
    <source>
        <strain evidence="8">B2</strain>
    </source>
</reference>
<gene>
    <name evidence="7" type="ORF">CRT60_15285</name>
</gene>
<dbReference type="EMBL" id="PDKW01000041">
    <property type="protein sequence ID" value="PGH56309.1"/>
    <property type="molecule type" value="Genomic_DNA"/>
</dbReference>
<feature type="region of interest" description="Disordered" evidence="4">
    <location>
        <begin position="46"/>
        <end position="80"/>
    </location>
</feature>
<dbReference type="GO" id="GO:0046819">
    <property type="term" value="P:protein secretion by the type V secretion system"/>
    <property type="evidence" value="ECO:0007669"/>
    <property type="project" value="TreeGrafter"/>
</dbReference>
<protein>
    <submittedName>
        <fullName evidence="7">Polypeptide-transport-associated domain protein</fullName>
    </submittedName>
</protein>
<keyword evidence="1" id="KW-1134">Transmembrane beta strand</keyword>
<dbReference type="Gene3D" id="2.40.160.50">
    <property type="entry name" value="membrane protein fhac: a member of the omp85/tpsb transporter family"/>
    <property type="match status" value="1"/>
</dbReference>
<dbReference type="PANTHER" id="PTHR34597">
    <property type="entry name" value="SLR1661 PROTEIN"/>
    <property type="match status" value="1"/>
</dbReference>
<keyword evidence="1" id="KW-0472">Membrane</keyword>
<evidence type="ECO:0000313" key="8">
    <source>
        <dbReference type="Proteomes" id="UP000225379"/>
    </source>
</evidence>
<evidence type="ECO:0000313" key="7">
    <source>
        <dbReference type="EMBL" id="PGH56309.1"/>
    </source>
</evidence>
<dbReference type="InterPro" id="IPR013686">
    <property type="entry name" value="Polypept-transport_assoc_ShlB"/>
</dbReference>
<dbReference type="Pfam" id="PF03865">
    <property type="entry name" value="ShlB"/>
    <property type="match status" value="1"/>
</dbReference>
<feature type="domain" description="Polypeptide-transport-associated ShlB-type" evidence="6">
    <location>
        <begin position="104"/>
        <end position="174"/>
    </location>
</feature>
<organism evidence="7 8">
    <name type="scientific">Azospirillum palustre</name>
    <dbReference type="NCBI Taxonomy" id="2044885"/>
    <lineage>
        <taxon>Bacteria</taxon>
        <taxon>Pseudomonadati</taxon>
        <taxon>Pseudomonadota</taxon>
        <taxon>Alphaproteobacteria</taxon>
        <taxon>Rhodospirillales</taxon>
        <taxon>Azospirillaceae</taxon>
        <taxon>Azospirillum</taxon>
    </lineage>
</organism>
<evidence type="ECO:0000256" key="4">
    <source>
        <dbReference type="SAM" id="MobiDB-lite"/>
    </source>
</evidence>
<dbReference type="PANTHER" id="PTHR34597:SF3">
    <property type="entry name" value="OUTER MEMBRANE TRANSPORTER CDIB"/>
    <property type="match status" value="1"/>
</dbReference>
<keyword evidence="2" id="KW-0812">Transmembrane</keyword>
<evidence type="ECO:0000259" key="5">
    <source>
        <dbReference type="Pfam" id="PF03865"/>
    </source>
</evidence>
<name>A0A2B8BF21_9PROT</name>
<dbReference type="GO" id="GO:0008320">
    <property type="term" value="F:protein transmembrane transporter activity"/>
    <property type="evidence" value="ECO:0007669"/>
    <property type="project" value="TreeGrafter"/>
</dbReference>
<comment type="caution">
    <text evidence="7">The sequence shown here is derived from an EMBL/GenBank/DDBJ whole genome shotgun (WGS) entry which is preliminary data.</text>
</comment>
<dbReference type="Pfam" id="PF08479">
    <property type="entry name" value="POTRA_2"/>
    <property type="match status" value="1"/>
</dbReference>
<evidence type="ECO:0000256" key="2">
    <source>
        <dbReference type="ARBA" id="ARBA00022692"/>
    </source>
</evidence>
<evidence type="ECO:0000256" key="3">
    <source>
        <dbReference type="ARBA" id="ARBA00023237"/>
    </source>
</evidence>
<dbReference type="OrthoDB" id="290122at2"/>
<dbReference type="Proteomes" id="UP000225379">
    <property type="component" value="Unassembled WGS sequence"/>
</dbReference>
<evidence type="ECO:0000259" key="6">
    <source>
        <dbReference type="Pfam" id="PF08479"/>
    </source>
</evidence>
<accession>A0A2B8BF21</accession>